<dbReference type="EMBL" id="KL363843">
    <property type="protein sequence ID" value="KFD45047.1"/>
    <property type="molecule type" value="Genomic_DNA"/>
</dbReference>
<protein>
    <submittedName>
        <fullName evidence="2">Uncharacterized protein</fullName>
    </submittedName>
</protein>
<evidence type="ECO:0000313" key="3">
    <source>
        <dbReference type="Proteomes" id="UP000030764"/>
    </source>
</evidence>
<sequence>MIRASFAIPRLCGLSVVTRCFASNLPDQNRKRSPSTLYFRYKRGDDYVEPDIPVKELLTRAPSELAEQVRLLSQELRESVWPKQLVFEATPIHGASMVQWKFDRQEILDAFIVTSDSVRRVGYSTCEFLLSERGTAIFKGNLDLRVPKDGQVFRAGYAAISSKLLMV</sequence>
<dbReference type="GO" id="GO:0051082">
    <property type="term" value="F:unfolded protein binding"/>
    <property type="evidence" value="ECO:0007669"/>
    <property type="project" value="TreeGrafter"/>
</dbReference>
<accession>A0A085MQB1</accession>
<gene>
    <name evidence="1" type="ORF">M513_14076</name>
    <name evidence="2" type="ORF">M514_14076</name>
</gene>
<dbReference type="EMBL" id="KL367997">
    <property type="protein sequence ID" value="KFD59407.1"/>
    <property type="molecule type" value="Genomic_DNA"/>
</dbReference>
<evidence type="ECO:0000313" key="1">
    <source>
        <dbReference type="EMBL" id="KFD45047.1"/>
    </source>
</evidence>
<organism evidence="2">
    <name type="scientific">Trichuris suis</name>
    <name type="common">pig whipworm</name>
    <dbReference type="NCBI Taxonomy" id="68888"/>
    <lineage>
        <taxon>Eukaryota</taxon>
        <taxon>Metazoa</taxon>
        <taxon>Ecdysozoa</taxon>
        <taxon>Nematoda</taxon>
        <taxon>Enoplea</taxon>
        <taxon>Dorylaimia</taxon>
        <taxon>Trichinellida</taxon>
        <taxon>Trichuridae</taxon>
        <taxon>Trichuris</taxon>
    </lineage>
</organism>
<dbReference type="InterPro" id="IPR039131">
    <property type="entry name" value="NDUFAF1"/>
</dbReference>
<dbReference type="PANTHER" id="PTHR13194:SF18">
    <property type="entry name" value="COMPLEX I INTERMEDIATE-ASSOCIATED PROTEIN 30, MITOCHONDRIAL"/>
    <property type="match status" value="1"/>
</dbReference>
<dbReference type="Proteomes" id="UP000030764">
    <property type="component" value="Unassembled WGS sequence"/>
</dbReference>
<dbReference type="GO" id="GO:0005739">
    <property type="term" value="C:mitochondrion"/>
    <property type="evidence" value="ECO:0007669"/>
    <property type="project" value="TreeGrafter"/>
</dbReference>
<dbReference type="Proteomes" id="UP000030758">
    <property type="component" value="Unassembled WGS sequence"/>
</dbReference>
<dbReference type="AlphaFoldDB" id="A0A085MQB1"/>
<reference evidence="2 3" key="1">
    <citation type="journal article" date="2014" name="Nat. Genet.">
        <title>Genome and transcriptome of the porcine whipworm Trichuris suis.</title>
        <authorList>
            <person name="Jex A.R."/>
            <person name="Nejsum P."/>
            <person name="Schwarz E.M."/>
            <person name="Hu L."/>
            <person name="Young N.D."/>
            <person name="Hall R.S."/>
            <person name="Korhonen P.K."/>
            <person name="Liao S."/>
            <person name="Thamsborg S."/>
            <person name="Xia J."/>
            <person name="Xu P."/>
            <person name="Wang S."/>
            <person name="Scheerlinck J.P."/>
            <person name="Hofmann A."/>
            <person name="Sternberg P.W."/>
            <person name="Wang J."/>
            <person name="Gasser R.B."/>
        </authorList>
    </citation>
    <scope>NUCLEOTIDE SEQUENCE [LARGE SCALE GENOMIC DNA]</scope>
    <source>
        <strain evidence="2">DCEP-RM93F</strain>
        <strain evidence="1">DCEP-RM93M</strain>
    </source>
</reference>
<dbReference type="PANTHER" id="PTHR13194">
    <property type="entry name" value="COMPLEX I INTERMEDIATE-ASSOCIATED PROTEIN 30"/>
    <property type="match status" value="1"/>
</dbReference>
<name>A0A085MQB1_9BILA</name>
<proteinExistence type="predicted"/>
<evidence type="ECO:0000313" key="2">
    <source>
        <dbReference type="EMBL" id="KFD59407.1"/>
    </source>
</evidence>
<keyword evidence="3" id="KW-1185">Reference proteome</keyword>
<dbReference type="GO" id="GO:0006120">
    <property type="term" value="P:mitochondrial electron transport, NADH to ubiquinone"/>
    <property type="evidence" value="ECO:0007669"/>
    <property type="project" value="TreeGrafter"/>
</dbReference>
<dbReference type="GO" id="GO:0032981">
    <property type="term" value="P:mitochondrial respiratory chain complex I assembly"/>
    <property type="evidence" value="ECO:0007669"/>
    <property type="project" value="TreeGrafter"/>
</dbReference>